<evidence type="ECO:0000313" key="1">
    <source>
        <dbReference type="EMBL" id="EDL97648.1"/>
    </source>
</evidence>
<reference evidence="1 2" key="1">
    <citation type="submission" date="2005-09" db="EMBL/GenBank/DDBJ databases">
        <authorList>
            <person name="Mural R.J."/>
            <person name="Li P.W."/>
            <person name="Adams M.D."/>
            <person name="Amanatides P.G."/>
            <person name="Baden-Tillson H."/>
            <person name="Barnstead M."/>
            <person name="Chin S.H."/>
            <person name="Dew I."/>
            <person name="Evans C.A."/>
            <person name="Ferriera S."/>
            <person name="Flanigan M."/>
            <person name="Fosler C."/>
            <person name="Glodek A."/>
            <person name="Gu Z."/>
            <person name="Holt R.A."/>
            <person name="Jennings D."/>
            <person name="Kraft C.L."/>
            <person name="Lu F."/>
            <person name="Nguyen T."/>
            <person name="Nusskern D.R."/>
            <person name="Pfannkoch C.M."/>
            <person name="Sitter C."/>
            <person name="Sutton G.G."/>
            <person name="Venter J.C."/>
            <person name="Wang Z."/>
            <person name="Woodage T."/>
            <person name="Zheng X.H."/>
            <person name="Zhong F."/>
        </authorList>
    </citation>
    <scope>NUCLEOTIDE SEQUENCE [LARGE SCALE GENOMIC DNA]</scope>
    <source>
        <strain>BN</strain>
        <strain evidence="2">Sprague-Dawley</strain>
    </source>
</reference>
<dbReference type="GO" id="GO:0005829">
    <property type="term" value="C:cytosol"/>
    <property type="evidence" value="ECO:0007669"/>
    <property type="project" value="UniProtKB-ARBA"/>
</dbReference>
<sequence>MDAKYPGCHKMSPVFGHKQKAVLCVGCCIALSAYRRKRKAGRSAGHSTKSTLVQDEWEAIPVNTS</sequence>
<organism evidence="1 2">
    <name type="scientific">Rattus norvegicus</name>
    <name type="common">Rat</name>
    <dbReference type="NCBI Taxonomy" id="10116"/>
    <lineage>
        <taxon>Eukaryota</taxon>
        <taxon>Metazoa</taxon>
        <taxon>Chordata</taxon>
        <taxon>Craniata</taxon>
        <taxon>Vertebrata</taxon>
        <taxon>Euteleostomi</taxon>
        <taxon>Mammalia</taxon>
        <taxon>Eutheria</taxon>
        <taxon>Euarchontoglires</taxon>
        <taxon>Glires</taxon>
        <taxon>Rodentia</taxon>
        <taxon>Myomorpha</taxon>
        <taxon>Muroidea</taxon>
        <taxon>Muridae</taxon>
        <taxon>Murinae</taxon>
        <taxon>Rattus</taxon>
    </lineage>
</organism>
<dbReference type="EMBL" id="CH474009">
    <property type="protein sequence ID" value="EDL97648.1"/>
    <property type="molecule type" value="Genomic_DNA"/>
</dbReference>
<proteinExistence type="predicted"/>
<dbReference type="InterPro" id="IPR023407">
    <property type="entry name" value="Ribosomal_eS27_Zn-bd_dom_sf"/>
</dbReference>
<dbReference type="SUPFAM" id="SSF57829">
    <property type="entry name" value="Zn-binding ribosomal proteins"/>
    <property type="match status" value="1"/>
</dbReference>
<gene>
    <name evidence="1" type="ORF">rCG_42944</name>
</gene>
<dbReference type="Proteomes" id="UP000234681">
    <property type="component" value="Chromosome X"/>
</dbReference>
<dbReference type="AlphaFoldDB" id="A6JZY7"/>
<name>A6JZY7_RAT</name>
<dbReference type="InterPro" id="IPR011332">
    <property type="entry name" value="Ribosomal_zn-bd"/>
</dbReference>
<dbReference type="GO" id="GO:0006412">
    <property type="term" value="P:translation"/>
    <property type="evidence" value="ECO:0007669"/>
    <property type="project" value="InterPro"/>
</dbReference>
<accession>A6JZY7</accession>
<dbReference type="Gene3D" id="2.20.25.100">
    <property type="entry name" value="Zn-binding ribosomal proteins"/>
    <property type="match status" value="1"/>
</dbReference>
<protein>
    <submittedName>
        <fullName evidence="1">RCG42944, isoform CRA_a</fullName>
    </submittedName>
</protein>
<evidence type="ECO:0000313" key="2">
    <source>
        <dbReference type="Proteomes" id="UP000234681"/>
    </source>
</evidence>